<name>A0A0A9F6H1_ARUDO</name>
<organism evidence="1">
    <name type="scientific">Arundo donax</name>
    <name type="common">Giant reed</name>
    <name type="synonym">Donax arundinaceus</name>
    <dbReference type="NCBI Taxonomy" id="35708"/>
    <lineage>
        <taxon>Eukaryota</taxon>
        <taxon>Viridiplantae</taxon>
        <taxon>Streptophyta</taxon>
        <taxon>Embryophyta</taxon>
        <taxon>Tracheophyta</taxon>
        <taxon>Spermatophyta</taxon>
        <taxon>Magnoliopsida</taxon>
        <taxon>Liliopsida</taxon>
        <taxon>Poales</taxon>
        <taxon>Poaceae</taxon>
        <taxon>PACMAD clade</taxon>
        <taxon>Arundinoideae</taxon>
        <taxon>Arundineae</taxon>
        <taxon>Arundo</taxon>
    </lineage>
</organism>
<proteinExistence type="predicted"/>
<dbReference type="AlphaFoldDB" id="A0A0A9F6H1"/>
<accession>A0A0A9F6H1</accession>
<evidence type="ECO:0000313" key="1">
    <source>
        <dbReference type="EMBL" id="JAE07952.1"/>
    </source>
</evidence>
<reference evidence="1" key="2">
    <citation type="journal article" date="2015" name="Data Brief">
        <title>Shoot transcriptome of the giant reed, Arundo donax.</title>
        <authorList>
            <person name="Barrero R.A."/>
            <person name="Guerrero F.D."/>
            <person name="Moolhuijzen P."/>
            <person name="Goolsby J.A."/>
            <person name="Tidwell J."/>
            <person name="Bellgard S.E."/>
            <person name="Bellgard M.I."/>
        </authorList>
    </citation>
    <scope>NUCLEOTIDE SEQUENCE</scope>
    <source>
        <tissue evidence="1">Shoot tissue taken approximately 20 cm above the soil surface</tissue>
    </source>
</reference>
<reference evidence="1" key="1">
    <citation type="submission" date="2014-09" db="EMBL/GenBank/DDBJ databases">
        <authorList>
            <person name="Magalhaes I.L.F."/>
            <person name="Oliveira U."/>
            <person name="Santos F.R."/>
            <person name="Vidigal T.H.D.A."/>
            <person name="Brescovit A.D."/>
            <person name="Santos A.J."/>
        </authorList>
    </citation>
    <scope>NUCLEOTIDE SEQUENCE</scope>
    <source>
        <tissue evidence="1">Shoot tissue taken approximately 20 cm above the soil surface</tissue>
    </source>
</reference>
<protein>
    <submittedName>
        <fullName evidence="1">Uncharacterized protein</fullName>
    </submittedName>
</protein>
<dbReference type="EMBL" id="GBRH01189944">
    <property type="protein sequence ID" value="JAE07952.1"/>
    <property type="molecule type" value="Transcribed_RNA"/>
</dbReference>
<sequence>MKDYFHGRKLPNCQGHIENKIRT</sequence>